<dbReference type="AlphaFoldDB" id="A0A928Q4H5"/>
<feature type="transmembrane region" description="Helical" evidence="7">
    <location>
        <begin position="248"/>
        <end position="264"/>
    </location>
</feature>
<dbReference type="RefSeq" id="WP_020071741.1">
    <property type="nucleotide sequence ID" value="NZ_JBKWRC010000001.1"/>
</dbReference>
<organism evidence="9 10">
    <name type="scientific">Faecalispora sporosphaeroides</name>
    <dbReference type="NCBI Taxonomy" id="1549"/>
    <lineage>
        <taxon>Bacteria</taxon>
        <taxon>Bacillati</taxon>
        <taxon>Bacillota</taxon>
        <taxon>Clostridia</taxon>
        <taxon>Eubacteriales</taxon>
        <taxon>Oscillospiraceae</taxon>
        <taxon>Faecalispora</taxon>
    </lineage>
</organism>
<keyword evidence="6 7" id="KW-0472">Membrane</keyword>
<dbReference type="HAMAP" id="MF_01147">
    <property type="entry name" value="Lgt"/>
    <property type="match status" value="1"/>
</dbReference>
<dbReference type="PROSITE" id="PS01311">
    <property type="entry name" value="LGT"/>
    <property type="match status" value="1"/>
</dbReference>
<evidence type="ECO:0000256" key="2">
    <source>
        <dbReference type="ARBA" id="ARBA00022475"/>
    </source>
</evidence>
<feature type="compositionally biased region" description="Acidic residues" evidence="8">
    <location>
        <begin position="311"/>
        <end position="323"/>
    </location>
</feature>
<comment type="similarity">
    <text evidence="1 7">Belongs to the Lgt family.</text>
</comment>
<proteinExistence type="inferred from homology"/>
<feature type="transmembrane region" description="Helical" evidence="7">
    <location>
        <begin position="185"/>
        <end position="202"/>
    </location>
</feature>
<evidence type="ECO:0000256" key="6">
    <source>
        <dbReference type="ARBA" id="ARBA00023136"/>
    </source>
</evidence>
<evidence type="ECO:0000256" key="4">
    <source>
        <dbReference type="ARBA" id="ARBA00022692"/>
    </source>
</evidence>
<comment type="subcellular location">
    <subcellularLocation>
        <location evidence="7">Cell membrane</location>
        <topology evidence="7">Multi-pass membrane protein</topology>
    </subcellularLocation>
</comment>
<feature type="transmembrane region" description="Helical" evidence="7">
    <location>
        <begin position="97"/>
        <end position="122"/>
    </location>
</feature>
<dbReference type="PANTHER" id="PTHR30589:SF0">
    <property type="entry name" value="PHOSPHATIDYLGLYCEROL--PROLIPOPROTEIN DIACYLGLYCERYL TRANSFERASE"/>
    <property type="match status" value="1"/>
</dbReference>
<evidence type="ECO:0000256" key="5">
    <source>
        <dbReference type="ARBA" id="ARBA00022989"/>
    </source>
</evidence>
<dbReference type="GO" id="GO:0042158">
    <property type="term" value="P:lipoprotein biosynthetic process"/>
    <property type="evidence" value="ECO:0007669"/>
    <property type="project" value="UniProtKB-UniRule"/>
</dbReference>
<feature type="compositionally biased region" description="Low complexity" evidence="8">
    <location>
        <begin position="342"/>
        <end position="354"/>
    </location>
</feature>
<name>A0A928Q4H5_9FIRM</name>
<keyword evidence="5 7" id="KW-1133">Transmembrane helix</keyword>
<comment type="caution">
    <text evidence="9">The sequence shown here is derived from an EMBL/GenBank/DDBJ whole genome shotgun (WGS) entry which is preliminary data.</text>
</comment>
<dbReference type="EC" id="2.5.1.145" evidence="7"/>
<sequence length="371" mass="40662">MYQVHTVEFPKMGLDFNINPTAFSIGSFTIQWYGVIIAMGFLLAFLYLMFSCKKFNVDQDRLIDAVIVGMIGGIIGARLYYVIFYPGDQYVKDPLSILYIWNGGLGIYGGIIGGLLCGALMAKLRGLKIAAVLDLAALGFLIGQTVGRWGNYVNQEAFGTATDLPWGMISDRTRLVVEGPVHPCFLYESLWCLVGFGLLHLFATRLRRYDGQVFLLYLMWYGLGRFWIEGLRTDSLIAPILNLRVSQLLAAVTVLVSLAFLAFFRNKTSLTGIGSPKVMALNGIVFAAAGSADDDGKSTIFGDITPKPELGESEEEKTEEILSEETQPQASAEDAAKETGFDEAAPQQADQAAENLTEETPAQESADTHEE</sequence>
<dbReference type="NCBIfam" id="TIGR00544">
    <property type="entry name" value="lgt"/>
    <property type="match status" value="1"/>
</dbReference>
<evidence type="ECO:0000256" key="8">
    <source>
        <dbReference type="SAM" id="MobiDB-lite"/>
    </source>
</evidence>
<comment type="function">
    <text evidence="7">Catalyzes the transfer of the diacylglyceryl group from phosphatidylglycerol to the sulfhydryl group of the N-terminal cysteine of a prolipoprotein, the first step in the formation of mature lipoproteins.</text>
</comment>
<dbReference type="PANTHER" id="PTHR30589">
    <property type="entry name" value="PROLIPOPROTEIN DIACYLGLYCERYL TRANSFERASE"/>
    <property type="match status" value="1"/>
</dbReference>
<evidence type="ECO:0000313" key="9">
    <source>
        <dbReference type="EMBL" id="MBE6832935.1"/>
    </source>
</evidence>
<dbReference type="EMBL" id="SVNY01000002">
    <property type="protein sequence ID" value="MBE6832935.1"/>
    <property type="molecule type" value="Genomic_DNA"/>
</dbReference>
<keyword evidence="3 7" id="KW-0808">Transferase</keyword>
<feature type="transmembrane region" description="Helical" evidence="7">
    <location>
        <begin position="209"/>
        <end position="228"/>
    </location>
</feature>
<dbReference type="Proteomes" id="UP000754750">
    <property type="component" value="Unassembled WGS sequence"/>
</dbReference>
<evidence type="ECO:0000313" key="10">
    <source>
        <dbReference type="Proteomes" id="UP000754750"/>
    </source>
</evidence>
<evidence type="ECO:0000256" key="1">
    <source>
        <dbReference type="ARBA" id="ARBA00007150"/>
    </source>
</evidence>
<evidence type="ECO:0000256" key="3">
    <source>
        <dbReference type="ARBA" id="ARBA00022679"/>
    </source>
</evidence>
<feature type="transmembrane region" description="Helical" evidence="7">
    <location>
        <begin position="30"/>
        <end position="50"/>
    </location>
</feature>
<evidence type="ECO:0000256" key="7">
    <source>
        <dbReference type="HAMAP-Rule" id="MF_01147"/>
    </source>
</evidence>
<gene>
    <name evidence="7 9" type="primary">lgt</name>
    <name evidence="9" type="ORF">E7512_05040</name>
</gene>
<dbReference type="Pfam" id="PF01790">
    <property type="entry name" value="LGT"/>
    <property type="match status" value="1"/>
</dbReference>
<dbReference type="InterPro" id="IPR001640">
    <property type="entry name" value="Lgt"/>
</dbReference>
<comment type="pathway">
    <text evidence="7">Protein modification; lipoprotein biosynthesis (diacylglyceryl transfer).</text>
</comment>
<feature type="binding site" evidence="7">
    <location>
        <position position="148"/>
    </location>
    <ligand>
        <name>a 1,2-diacyl-sn-glycero-3-phospho-(1'-sn-glycerol)</name>
        <dbReference type="ChEBI" id="CHEBI:64716"/>
    </ligand>
</feature>
<dbReference type="GO" id="GO:0008961">
    <property type="term" value="F:phosphatidylglycerol-prolipoprotein diacylglyceryl transferase activity"/>
    <property type="evidence" value="ECO:0007669"/>
    <property type="project" value="UniProtKB-UniRule"/>
</dbReference>
<keyword evidence="2 7" id="KW-1003">Cell membrane</keyword>
<comment type="catalytic activity">
    <reaction evidence="7">
        <text>L-cysteinyl-[prolipoprotein] + a 1,2-diacyl-sn-glycero-3-phospho-(1'-sn-glycerol) = an S-1,2-diacyl-sn-glyceryl-L-cysteinyl-[prolipoprotein] + sn-glycerol 1-phosphate + H(+)</text>
        <dbReference type="Rhea" id="RHEA:56712"/>
        <dbReference type="Rhea" id="RHEA-COMP:14679"/>
        <dbReference type="Rhea" id="RHEA-COMP:14680"/>
        <dbReference type="ChEBI" id="CHEBI:15378"/>
        <dbReference type="ChEBI" id="CHEBI:29950"/>
        <dbReference type="ChEBI" id="CHEBI:57685"/>
        <dbReference type="ChEBI" id="CHEBI:64716"/>
        <dbReference type="ChEBI" id="CHEBI:140658"/>
        <dbReference type="EC" id="2.5.1.145"/>
    </reaction>
</comment>
<protein>
    <recommendedName>
        <fullName evidence="7">Phosphatidylglycerol--prolipoprotein diacylglyceryl transferase</fullName>
        <ecNumber evidence="7">2.5.1.145</ecNumber>
    </recommendedName>
</protein>
<reference evidence="9" key="1">
    <citation type="submission" date="2019-04" db="EMBL/GenBank/DDBJ databases">
        <title>Evolution of Biomass-Degrading Anaerobic Consortia Revealed by Metagenomics.</title>
        <authorList>
            <person name="Peng X."/>
        </authorList>
    </citation>
    <scope>NUCLEOTIDE SEQUENCE</scope>
    <source>
        <strain evidence="9">SIG551</strain>
    </source>
</reference>
<dbReference type="GO" id="GO:0005886">
    <property type="term" value="C:plasma membrane"/>
    <property type="evidence" value="ECO:0007669"/>
    <property type="project" value="UniProtKB-SubCell"/>
</dbReference>
<feature type="transmembrane region" description="Helical" evidence="7">
    <location>
        <begin position="129"/>
        <end position="147"/>
    </location>
</feature>
<feature type="region of interest" description="Disordered" evidence="8">
    <location>
        <begin position="297"/>
        <end position="371"/>
    </location>
</feature>
<keyword evidence="4 7" id="KW-0812">Transmembrane</keyword>
<accession>A0A928Q4H5</accession>
<feature type="transmembrane region" description="Helical" evidence="7">
    <location>
        <begin position="62"/>
        <end position="85"/>
    </location>
</feature>